<accession>A0A7U7I7X6</accession>
<evidence type="ECO:0008006" key="4">
    <source>
        <dbReference type="Google" id="ProtNLM"/>
    </source>
</evidence>
<feature type="transmembrane region" description="Helical" evidence="1">
    <location>
        <begin position="46"/>
        <end position="63"/>
    </location>
</feature>
<feature type="transmembrane region" description="Helical" evidence="1">
    <location>
        <begin position="6"/>
        <end position="25"/>
    </location>
</feature>
<keyword evidence="1" id="KW-0472">Membrane</keyword>
<feature type="transmembrane region" description="Helical" evidence="1">
    <location>
        <begin position="69"/>
        <end position="86"/>
    </location>
</feature>
<protein>
    <recommendedName>
        <fullName evidence="4">DUF3325 domain-containing protein</fullName>
    </recommendedName>
</protein>
<keyword evidence="3" id="KW-1185">Reference proteome</keyword>
<keyword evidence="1" id="KW-1133">Transmembrane helix</keyword>
<dbReference type="InterPro" id="IPR021762">
    <property type="entry name" value="DUF3325"/>
</dbReference>
<dbReference type="RefSeq" id="WP_408004274.1">
    <property type="nucleotide sequence ID" value="NZ_CAJFCI010000025.1"/>
</dbReference>
<evidence type="ECO:0000313" key="3">
    <source>
        <dbReference type="Proteomes" id="UP000583387"/>
    </source>
</evidence>
<dbReference type="AlphaFoldDB" id="A0A7U7I7X6"/>
<keyword evidence="1" id="KW-0812">Transmembrane</keyword>
<dbReference type="EMBL" id="CAJFCI010000025">
    <property type="protein sequence ID" value="CAD5106719.1"/>
    <property type="molecule type" value="Genomic_DNA"/>
</dbReference>
<dbReference type="Pfam" id="PF11804">
    <property type="entry name" value="DUF3325"/>
    <property type="match status" value="1"/>
</dbReference>
<name>A0A7U7I7X6_9GAMM</name>
<gene>
    <name evidence="2" type="ORF">PSEWESI4_00986</name>
</gene>
<reference evidence="2 3" key="1">
    <citation type="submission" date="2020-08" db="EMBL/GenBank/DDBJ databases">
        <authorList>
            <person name="Criscuolo A."/>
        </authorList>
    </citation>
    <scope>NUCLEOTIDE SEQUENCE [LARGE SCALE GENOMIC DNA]</scope>
    <source>
        <strain evidence="2">CIP111764</strain>
    </source>
</reference>
<sequence length="111" mass="11860">MLPVVAIPLALALSYAGMAGLCLGMDRHHVQVWPRKSRARQRLLRLAGWLLLAAALWPCLRAWGGAVGTVVWCGVLTAGALALVLLLPYRPRLAAWLAAFSTLGALPLLAL</sequence>
<organism evidence="2 3">
    <name type="scientific">Zestomonas carbonaria</name>
    <dbReference type="NCBI Taxonomy" id="2762745"/>
    <lineage>
        <taxon>Bacteria</taxon>
        <taxon>Pseudomonadati</taxon>
        <taxon>Pseudomonadota</taxon>
        <taxon>Gammaproteobacteria</taxon>
        <taxon>Pseudomonadales</taxon>
        <taxon>Pseudomonadaceae</taxon>
        <taxon>Zestomonas</taxon>
    </lineage>
</organism>
<evidence type="ECO:0000256" key="1">
    <source>
        <dbReference type="SAM" id="Phobius"/>
    </source>
</evidence>
<proteinExistence type="predicted"/>
<evidence type="ECO:0000313" key="2">
    <source>
        <dbReference type="EMBL" id="CAD5106719.1"/>
    </source>
</evidence>
<dbReference type="Proteomes" id="UP000583387">
    <property type="component" value="Unassembled WGS sequence"/>
</dbReference>
<feature type="transmembrane region" description="Helical" evidence="1">
    <location>
        <begin position="93"/>
        <end position="110"/>
    </location>
</feature>
<comment type="caution">
    <text evidence="2">The sequence shown here is derived from an EMBL/GenBank/DDBJ whole genome shotgun (WGS) entry which is preliminary data.</text>
</comment>